<dbReference type="SUPFAM" id="SSF55797">
    <property type="entry name" value="PR-1-like"/>
    <property type="match status" value="1"/>
</dbReference>
<feature type="compositionally biased region" description="Low complexity" evidence="1">
    <location>
        <begin position="97"/>
        <end position="126"/>
    </location>
</feature>
<keyword evidence="2" id="KW-0732">Signal</keyword>
<accession>A0A1H0G1W1</accession>
<dbReference type="RefSeq" id="WP_092643152.1">
    <property type="nucleotide sequence ID" value="NZ_FNID01000046.1"/>
</dbReference>
<feature type="domain" description="SCP" evidence="3">
    <location>
        <begin position="160"/>
        <end position="284"/>
    </location>
</feature>
<reference evidence="4 5" key="1">
    <citation type="submission" date="2016-10" db="EMBL/GenBank/DDBJ databases">
        <authorList>
            <person name="de Groot N.N."/>
        </authorList>
    </citation>
    <scope>NUCLEOTIDE SEQUENCE [LARGE SCALE GENOMIC DNA]</scope>
    <source>
        <strain evidence="4 5">CGMCC 1.5012</strain>
    </source>
</reference>
<evidence type="ECO:0000313" key="5">
    <source>
        <dbReference type="Proteomes" id="UP000199182"/>
    </source>
</evidence>
<evidence type="ECO:0000313" key="4">
    <source>
        <dbReference type="EMBL" id="SDO00824.1"/>
    </source>
</evidence>
<dbReference type="AlphaFoldDB" id="A0A1H0G1W1"/>
<dbReference type="CDD" id="cd05379">
    <property type="entry name" value="CAP_bacterial"/>
    <property type="match status" value="1"/>
</dbReference>
<dbReference type="InterPro" id="IPR035940">
    <property type="entry name" value="CAP_sf"/>
</dbReference>
<feature type="chain" id="PRO_5039223112" evidence="2">
    <location>
        <begin position="28"/>
        <end position="289"/>
    </location>
</feature>
<proteinExistence type="predicted"/>
<dbReference type="Proteomes" id="UP000199182">
    <property type="component" value="Unassembled WGS sequence"/>
</dbReference>
<dbReference type="PROSITE" id="PS51257">
    <property type="entry name" value="PROKAR_LIPOPROTEIN"/>
    <property type="match status" value="1"/>
</dbReference>
<dbReference type="Pfam" id="PF00188">
    <property type="entry name" value="CAP"/>
    <property type="match status" value="1"/>
</dbReference>
<protein>
    <submittedName>
        <fullName evidence="4">Uncharacterized conserved protein YkwD, contains CAP (CSP/antigen 5/PR1) domain</fullName>
    </submittedName>
</protein>
<feature type="region of interest" description="Disordered" evidence="1">
    <location>
        <begin position="97"/>
        <end position="147"/>
    </location>
</feature>
<dbReference type="EMBL" id="FNID01000046">
    <property type="protein sequence ID" value="SDO00824.1"/>
    <property type="molecule type" value="Genomic_DNA"/>
</dbReference>
<name>A0A1H0G1W1_9FIRM</name>
<dbReference type="InterPro" id="IPR014044">
    <property type="entry name" value="CAP_dom"/>
</dbReference>
<organism evidence="4 5">
    <name type="scientific">Acetanaerobacterium elongatum</name>
    <dbReference type="NCBI Taxonomy" id="258515"/>
    <lineage>
        <taxon>Bacteria</taxon>
        <taxon>Bacillati</taxon>
        <taxon>Bacillota</taxon>
        <taxon>Clostridia</taxon>
        <taxon>Eubacteriales</taxon>
        <taxon>Oscillospiraceae</taxon>
        <taxon>Acetanaerobacterium</taxon>
    </lineage>
</organism>
<dbReference type="STRING" id="258515.SAMN05192585_14613"/>
<sequence>MKHPFQYSTITLLLVAACITLSSCTQRNTQDVTASVAAVSSESSSAIAASKASSSTISPGASAAKNSEHQKVAVSSQASSVSSAASSKVVSSQAASSKASGKAVSSKPRAESLEPPSFSSESASSLKPVGSAQDYGPRLSDDTSRVPSSSFYSDVADEILNQLNDLRTSQGLNPLTKSSSLTKGAKIRAKEMFDYQYFAHTRPDGSSWETLFYTDVPLSDCEYIGENLVEYEDIYPDASAIMEMWLNSPTHYANMVRADYTHVGIAVFYGEFEDGRQLLYAVQEFGTFN</sequence>
<gene>
    <name evidence="4" type="ORF">SAMN05192585_14613</name>
</gene>
<dbReference type="OrthoDB" id="9783944at2"/>
<dbReference type="Gene3D" id="3.40.33.10">
    <property type="entry name" value="CAP"/>
    <property type="match status" value="1"/>
</dbReference>
<evidence type="ECO:0000256" key="2">
    <source>
        <dbReference type="SAM" id="SignalP"/>
    </source>
</evidence>
<evidence type="ECO:0000256" key="1">
    <source>
        <dbReference type="SAM" id="MobiDB-lite"/>
    </source>
</evidence>
<dbReference type="PANTHER" id="PTHR31157">
    <property type="entry name" value="SCP DOMAIN-CONTAINING PROTEIN"/>
    <property type="match status" value="1"/>
</dbReference>
<dbReference type="PANTHER" id="PTHR31157:SF1">
    <property type="entry name" value="SCP DOMAIN-CONTAINING PROTEIN"/>
    <property type="match status" value="1"/>
</dbReference>
<keyword evidence="5" id="KW-1185">Reference proteome</keyword>
<evidence type="ECO:0000259" key="3">
    <source>
        <dbReference type="Pfam" id="PF00188"/>
    </source>
</evidence>
<feature type="signal peptide" evidence="2">
    <location>
        <begin position="1"/>
        <end position="27"/>
    </location>
</feature>